<evidence type="ECO:0000256" key="6">
    <source>
        <dbReference type="ARBA" id="ARBA00022801"/>
    </source>
</evidence>
<dbReference type="EC" id="3.2.1.101" evidence="4 10"/>
<evidence type="ECO:0000256" key="11">
    <source>
        <dbReference type="SAM" id="MobiDB-lite"/>
    </source>
</evidence>
<keyword evidence="14" id="KW-1185">Reference proteome</keyword>
<dbReference type="PIRSF" id="PIRSF016302">
    <property type="entry name" value="Man_a_manosd"/>
    <property type="match status" value="1"/>
</dbReference>
<dbReference type="GO" id="GO:0008496">
    <property type="term" value="F:mannan endo-1,6-alpha-mannosidase activity"/>
    <property type="evidence" value="ECO:0007669"/>
    <property type="project" value="UniProtKB-UniRule"/>
</dbReference>
<feature type="signal peptide" evidence="12">
    <location>
        <begin position="1"/>
        <end position="20"/>
    </location>
</feature>
<accession>A0A8H2ZMW1</accession>
<dbReference type="PANTHER" id="PTHR12145:SF41">
    <property type="entry name" value="MANNAN ENDO-1,6-ALPHA-MANNOSIDASE"/>
    <property type="match status" value="1"/>
</dbReference>
<dbReference type="GO" id="GO:0012505">
    <property type="term" value="C:endomembrane system"/>
    <property type="evidence" value="ECO:0007669"/>
    <property type="project" value="UniProtKB-SubCell"/>
</dbReference>
<proteinExistence type="inferred from homology"/>
<dbReference type="InterPro" id="IPR014480">
    <property type="entry name" value="Mannan-1_6-alpha_mannosidase"/>
</dbReference>
<dbReference type="InterPro" id="IPR008928">
    <property type="entry name" value="6-hairpin_glycosidase_sf"/>
</dbReference>
<keyword evidence="6 10" id="KW-0378">Hydrolase</keyword>
<dbReference type="AlphaFoldDB" id="A0A8H2ZMW1"/>
<evidence type="ECO:0000256" key="7">
    <source>
        <dbReference type="ARBA" id="ARBA00023136"/>
    </source>
</evidence>
<dbReference type="SUPFAM" id="SSF48208">
    <property type="entry name" value="Six-hairpin glycosidases"/>
    <property type="match status" value="1"/>
</dbReference>
<dbReference type="InterPro" id="IPR005198">
    <property type="entry name" value="Glyco_hydro_76"/>
</dbReference>
<evidence type="ECO:0000256" key="3">
    <source>
        <dbReference type="ARBA" id="ARBA00009699"/>
    </source>
</evidence>
<protein>
    <recommendedName>
        <fullName evidence="4 10">Mannan endo-1,6-alpha-mannosidase</fullName>
        <ecNumber evidence="4 10">3.2.1.101</ecNumber>
    </recommendedName>
</protein>
<dbReference type="GO" id="GO:0016052">
    <property type="term" value="P:carbohydrate catabolic process"/>
    <property type="evidence" value="ECO:0007669"/>
    <property type="project" value="InterPro"/>
</dbReference>
<keyword evidence="9 10" id="KW-0326">Glycosidase</keyword>
<evidence type="ECO:0000256" key="5">
    <source>
        <dbReference type="ARBA" id="ARBA00022729"/>
    </source>
</evidence>
<evidence type="ECO:0000313" key="14">
    <source>
        <dbReference type="Proteomes" id="UP000624404"/>
    </source>
</evidence>
<organism evidence="13 14">
    <name type="scientific">Sclerotinia trifoliorum</name>
    <dbReference type="NCBI Taxonomy" id="28548"/>
    <lineage>
        <taxon>Eukaryota</taxon>
        <taxon>Fungi</taxon>
        <taxon>Dikarya</taxon>
        <taxon>Ascomycota</taxon>
        <taxon>Pezizomycotina</taxon>
        <taxon>Leotiomycetes</taxon>
        <taxon>Helotiales</taxon>
        <taxon>Sclerotiniaceae</taxon>
        <taxon>Sclerotinia</taxon>
    </lineage>
</organism>
<evidence type="ECO:0000256" key="2">
    <source>
        <dbReference type="ARBA" id="ARBA00004308"/>
    </source>
</evidence>
<reference evidence="13" key="1">
    <citation type="submission" date="2020-10" db="EMBL/GenBank/DDBJ databases">
        <authorList>
            <person name="Kusch S."/>
        </authorList>
    </citation>
    <scope>NUCLEOTIDE SEQUENCE</scope>
    <source>
        <strain evidence="13">SwB9</strain>
    </source>
</reference>
<evidence type="ECO:0000256" key="8">
    <source>
        <dbReference type="ARBA" id="ARBA00023180"/>
    </source>
</evidence>
<dbReference type="FunFam" id="1.50.10.20:FF:000006">
    <property type="entry name" value="Mannan endo-1,6-alpha-mannosidase"/>
    <property type="match status" value="1"/>
</dbReference>
<dbReference type="Proteomes" id="UP000624404">
    <property type="component" value="Unassembled WGS sequence"/>
</dbReference>
<feature type="region of interest" description="Disordered" evidence="11">
    <location>
        <begin position="385"/>
        <end position="412"/>
    </location>
</feature>
<evidence type="ECO:0000256" key="9">
    <source>
        <dbReference type="ARBA" id="ARBA00023295"/>
    </source>
</evidence>
<comment type="catalytic activity">
    <reaction evidence="1 10">
        <text>Random hydrolysis of (1-&gt;6)-alpha-D-mannosidic linkages in unbranched (1-&gt;6)-mannans.</text>
        <dbReference type="EC" id="3.2.1.101"/>
    </reaction>
</comment>
<comment type="caution">
    <text evidence="13">The sequence shown here is derived from an EMBL/GenBank/DDBJ whole genome shotgun (WGS) entry which is preliminary data.</text>
</comment>
<keyword evidence="8" id="KW-0325">Glycoprotein</keyword>
<dbReference type="Gene3D" id="1.50.10.20">
    <property type="match status" value="1"/>
</dbReference>
<keyword evidence="5 12" id="KW-0732">Signal</keyword>
<dbReference type="PANTHER" id="PTHR12145">
    <property type="entry name" value="MANNAN ENDO-1,6-ALPHA-MANNOSIDASE DCW1"/>
    <property type="match status" value="1"/>
</dbReference>
<comment type="similarity">
    <text evidence="3 10">Belongs to the glycosyl hydrolase 76 family.</text>
</comment>
<dbReference type="OrthoDB" id="4187847at2759"/>
<comment type="subcellular location">
    <subcellularLocation>
        <location evidence="2">Endomembrane system</location>
    </subcellularLocation>
</comment>
<sequence length="443" mass="47483">MVSSKLLVAFAAVSIVPIQCIDLNVTSVDSIKSAASTIARDLVGLYNQSQTPGNPIGVLNAPYYWWESGAMFDTLIQYWRLTGDSQYNRIVTQGLVYQQGIDNSFMPQNQTNFLANDDQSTWALAAMSAAEARLGEVQNVTWLNLADNVFNEQVARWDEKTCNGGLRWQIFTFNTGYTYKNSISNGNFFQLSARLAAYTGNGTYSDWATKVWNWTKATGLIDEDFNVFDGADVTKNCSTIDKPQFSETAGTFIAGAAYMYNHTNGDSQWKKSLDGLLNRTISVFFPSGIATETSCESKNACNIDQRAFKGILGKWLVDTIQVAPYTNSIINTQLISTAQAAAKTCGDNGCALDWSGNGKSISTGVGEQIDALSYVQGLLHSEAAAPATQNSSNSTTSSSGSSTSTSTSASASASASGNAATGMVLGQSVISFSVLGAVAWLML</sequence>
<evidence type="ECO:0000256" key="10">
    <source>
        <dbReference type="PIRNR" id="PIRNR016302"/>
    </source>
</evidence>
<feature type="chain" id="PRO_5034609860" description="Mannan endo-1,6-alpha-mannosidase" evidence="12">
    <location>
        <begin position="21"/>
        <end position="443"/>
    </location>
</feature>
<dbReference type="Pfam" id="PF03663">
    <property type="entry name" value="Glyco_hydro_76"/>
    <property type="match status" value="1"/>
</dbReference>
<name>A0A8H2ZMW1_9HELO</name>
<evidence type="ECO:0000313" key="13">
    <source>
        <dbReference type="EMBL" id="CAD6443806.1"/>
    </source>
</evidence>
<dbReference type="GO" id="GO:0009272">
    <property type="term" value="P:fungal-type cell wall biogenesis"/>
    <property type="evidence" value="ECO:0007669"/>
    <property type="project" value="TreeGrafter"/>
</dbReference>
<keyword evidence="7" id="KW-0472">Membrane</keyword>
<evidence type="ECO:0000256" key="12">
    <source>
        <dbReference type="SAM" id="SignalP"/>
    </source>
</evidence>
<dbReference type="EMBL" id="CAJHIA010000011">
    <property type="protein sequence ID" value="CAD6443806.1"/>
    <property type="molecule type" value="Genomic_DNA"/>
</dbReference>
<gene>
    <name evidence="13" type="ORF">SCLTRI_LOCUS3596</name>
</gene>
<evidence type="ECO:0000256" key="1">
    <source>
        <dbReference type="ARBA" id="ARBA00001452"/>
    </source>
</evidence>
<evidence type="ECO:0000256" key="4">
    <source>
        <dbReference type="ARBA" id="ARBA00012350"/>
    </source>
</evidence>